<feature type="repeat" description="ANK" evidence="1">
    <location>
        <begin position="327"/>
        <end position="359"/>
    </location>
</feature>
<dbReference type="InterPro" id="IPR002110">
    <property type="entry name" value="Ankyrin_rpt"/>
</dbReference>
<evidence type="ECO:0000256" key="1">
    <source>
        <dbReference type="PROSITE-ProRule" id="PRU00023"/>
    </source>
</evidence>
<dbReference type="Proteomes" id="UP000078237">
    <property type="component" value="Unassembled WGS sequence"/>
</dbReference>
<dbReference type="Pfam" id="PF00023">
    <property type="entry name" value="Ank"/>
    <property type="match status" value="1"/>
</dbReference>
<keyword evidence="3" id="KW-1185">Reference proteome</keyword>
<name>A0A175VSL4_9PEZI</name>
<dbReference type="Pfam" id="PF12796">
    <property type="entry name" value="Ank_2"/>
    <property type="match status" value="1"/>
</dbReference>
<organism evidence="2 3">
    <name type="scientific">Madurella mycetomatis</name>
    <dbReference type="NCBI Taxonomy" id="100816"/>
    <lineage>
        <taxon>Eukaryota</taxon>
        <taxon>Fungi</taxon>
        <taxon>Dikarya</taxon>
        <taxon>Ascomycota</taxon>
        <taxon>Pezizomycotina</taxon>
        <taxon>Sordariomycetes</taxon>
        <taxon>Sordariomycetidae</taxon>
        <taxon>Sordariales</taxon>
        <taxon>Sordariales incertae sedis</taxon>
        <taxon>Madurella</taxon>
    </lineage>
</organism>
<keyword evidence="1" id="KW-0040">ANK repeat</keyword>
<dbReference type="SMART" id="SM00248">
    <property type="entry name" value="ANK"/>
    <property type="match status" value="8"/>
</dbReference>
<dbReference type="PANTHER" id="PTHR46224:SF64">
    <property type="entry name" value="IQ MOTIF AND ANKYRIN REPEAT DOMAIN-CONTAINING PROTEIN 1"/>
    <property type="match status" value="1"/>
</dbReference>
<dbReference type="PROSITE" id="PS50297">
    <property type="entry name" value="ANK_REP_REGION"/>
    <property type="match status" value="4"/>
</dbReference>
<protein>
    <submittedName>
        <fullName evidence="2">Serine/threonine-protein phosphatase 6 regulatory ankyrin repeat subunit A</fullName>
    </submittedName>
</protein>
<dbReference type="VEuPathDB" id="FungiDB:MMYC01_208561"/>
<feature type="repeat" description="ANK" evidence="1">
    <location>
        <begin position="464"/>
        <end position="496"/>
    </location>
</feature>
<dbReference type="STRING" id="100816.A0A175VSL4"/>
<dbReference type="SUPFAM" id="SSF48403">
    <property type="entry name" value="Ankyrin repeat"/>
    <property type="match status" value="1"/>
</dbReference>
<dbReference type="EMBL" id="LCTW02000367">
    <property type="protein sequence ID" value="KXX74302.1"/>
    <property type="molecule type" value="Genomic_DNA"/>
</dbReference>
<evidence type="ECO:0000313" key="2">
    <source>
        <dbReference type="EMBL" id="KXX74302.1"/>
    </source>
</evidence>
<comment type="caution">
    <text evidence="2">The sequence shown here is derived from an EMBL/GenBank/DDBJ whole genome shotgun (WGS) entry which is preliminary data.</text>
</comment>
<dbReference type="OrthoDB" id="4590769at2759"/>
<feature type="repeat" description="ANK" evidence="1">
    <location>
        <begin position="497"/>
        <end position="530"/>
    </location>
</feature>
<sequence length="670" mass="73680">MEPLTGFGLAVGIFQVLDHAGKLIKTARRISQSADGAIQETREIEAIAADLRQGIDHILETSLAENDQKEFNQLCKSTHEVATDLLALLDSFRVPAGKSGKLMILRKSIRSAWSEGEVNKLQIRLDQLRKQLEFHSICDTSVNQVQISQLDADAKNSNQVHAVVSQTELYTRQEVLSLAQETVKAEHIPEKSTDSVQSLISINAPRRLQCDDPSCACSCHLGRYLRTPMFLKRFLGALAFRGSCQNHATNLWDLKYWAPLWLSNYNVYILFESASCGTPSVGLKFQRKVSWGGGDSIIRFSLVGDTAGIKSILDSRKGSLEDVDPNHGLTALHYAVLRNRVAACKYLLSVGADRFIQDESNMSATDKAWEHILTKRGPPEVLDQYRILFADDLEYWGFSPLHKVVVGLNGQSLVAALKAESAVDIHARDSRRRTPLHWATLRGDLAAVQLLLEAGADVHATDEFESTPLLYAVSAGIPRMVEILILRGAKVNVTNKRGDTPLHYAARHKDDLETVKILVQAGAMVDKKNPLGNTPFAGAAITNRVAAGLYLLERGADRHTTNKYGDTPLFETIYHHSHGFLQMLLDQGTRYDTVNKTGSSILHALALEGDVPTVEILKAAGLDGLDTHLRNSRGETAAEVCQNRIGAPAGFVDSIMCLISMLEGTESVSY</sequence>
<gene>
    <name evidence="2" type="ORF">MMYC01_208561</name>
</gene>
<reference evidence="2 3" key="1">
    <citation type="journal article" date="2016" name="Genome Announc.">
        <title>Genome Sequence of Madurella mycetomatis mm55, Isolated from a Human Mycetoma Case in Sudan.</title>
        <authorList>
            <person name="Smit S."/>
            <person name="Derks M.F."/>
            <person name="Bervoets S."/>
            <person name="Fahal A."/>
            <person name="van Leeuwen W."/>
            <person name="van Belkum A."/>
            <person name="van de Sande W.W."/>
        </authorList>
    </citation>
    <scope>NUCLEOTIDE SEQUENCE [LARGE SCALE GENOMIC DNA]</scope>
    <source>
        <strain evidence="3">mm55</strain>
    </source>
</reference>
<dbReference type="Gene3D" id="1.25.40.20">
    <property type="entry name" value="Ankyrin repeat-containing domain"/>
    <property type="match status" value="3"/>
</dbReference>
<dbReference type="InterPro" id="IPR051616">
    <property type="entry name" value="Cul2-RING_E3_ligase_SR"/>
</dbReference>
<dbReference type="PROSITE" id="PS50088">
    <property type="entry name" value="ANK_REPEAT"/>
    <property type="match status" value="4"/>
</dbReference>
<feature type="repeat" description="ANK" evidence="1">
    <location>
        <begin position="431"/>
        <end position="463"/>
    </location>
</feature>
<evidence type="ECO:0000313" key="3">
    <source>
        <dbReference type="Proteomes" id="UP000078237"/>
    </source>
</evidence>
<accession>A0A175VSL4</accession>
<proteinExistence type="predicted"/>
<dbReference type="InterPro" id="IPR036770">
    <property type="entry name" value="Ankyrin_rpt-contain_sf"/>
</dbReference>
<dbReference type="PANTHER" id="PTHR46224">
    <property type="entry name" value="ANKYRIN REPEAT FAMILY PROTEIN"/>
    <property type="match status" value="1"/>
</dbReference>
<dbReference type="AlphaFoldDB" id="A0A175VSL4"/>